<proteinExistence type="predicted"/>
<gene>
    <name evidence="1" type="ORF">UL81_03885</name>
</gene>
<name>A0A0F6QVB7_9CORY</name>
<dbReference type="Proteomes" id="UP000033566">
    <property type="component" value="Chromosome"/>
</dbReference>
<dbReference type="Pfam" id="PF13343">
    <property type="entry name" value="SBP_bac_6"/>
    <property type="match status" value="1"/>
</dbReference>
<dbReference type="KEGG" id="ccj:UL81_03885"/>
<accession>A0A0F6QVB7</accession>
<dbReference type="EMBL" id="CP011311">
    <property type="protein sequence ID" value="AKE38752.1"/>
    <property type="molecule type" value="Genomic_DNA"/>
</dbReference>
<dbReference type="HOGENOM" id="CLU_026974_3_1_11"/>
<dbReference type="GO" id="GO:0030976">
    <property type="term" value="F:thiamine pyrophosphate binding"/>
    <property type="evidence" value="ECO:0007669"/>
    <property type="project" value="TreeGrafter"/>
</dbReference>
<dbReference type="AlphaFoldDB" id="A0A0F6QVB7"/>
<dbReference type="GO" id="GO:0015888">
    <property type="term" value="P:thiamine transport"/>
    <property type="evidence" value="ECO:0007669"/>
    <property type="project" value="TreeGrafter"/>
</dbReference>
<dbReference type="PATRIC" id="fig|161896.4.peg.763"/>
<dbReference type="Gene3D" id="3.40.190.10">
    <property type="entry name" value="Periplasmic binding protein-like II"/>
    <property type="match status" value="2"/>
</dbReference>
<reference evidence="1 2" key="1">
    <citation type="journal article" date="2015" name="Genome Announc.">
        <title>Complete Genome Sequence of Corynebacterium camporealensis DSM 44610, Isolated from the Milk of a Manchega Sheep with Subclinical Mastitis.</title>
        <authorList>
            <person name="Ruckert C."/>
            <person name="Albersmeier A."/>
            <person name="Winkler A."/>
            <person name="Tauch A."/>
        </authorList>
    </citation>
    <scope>NUCLEOTIDE SEQUENCE [LARGE SCALE GENOMIC DNA]</scope>
    <source>
        <strain evidence="1 2">DSM 44610</strain>
    </source>
</reference>
<dbReference type="SUPFAM" id="SSF53850">
    <property type="entry name" value="Periplasmic binding protein-like II"/>
    <property type="match status" value="1"/>
</dbReference>
<dbReference type="GO" id="GO:0030288">
    <property type="term" value="C:outer membrane-bounded periplasmic space"/>
    <property type="evidence" value="ECO:0007669"/>
    <property type="project" value="TreeGrafter"/>
</dbReference>
<organism evidence="1 2">
    <name type="scientific">Corynebacterium camporealensis</name>
    <dbReference type="NCBI Taxonomy" id="161896"/>
    <lineage>
        <taxon>Bacteria</taxon>
        <taxon>Bacillati</taxon>
        <taxon>Actinomycetota</taxon>
        <taxon>Actinomycetes</taxon>
        <taxon>Mycobacteriales</taxon>
        <taxon>Corynebacteriaceae</taxon>
        <taxon>Corynebacterium</taxon>
    </lineage>
</organism>
<dbReference type="RefSeq" id="WP_035107148.1">
    <property type="nucleotide sequence ID" value="NZ_CP011311.1"/>
</dbReference>
<sequence>MFNRKLTTVMAVTAAATLPLSACAIGGGGSSENGEDNIVVSYNTPEEWANWREVLDKFTEETGIDAPNDPKNSGQTLSALSAEKAAPAADVAYYGIVFGMNAQEEDLITPYQPEGFDAVPDNLKDPEGNWFTVHQGAVAMLVNTDELGDAEVPRCWEDLKDPQYKDMVGYLNPTQAAVGYSVLTAANLGLGGDLDNFEPGLEWAEEMAANGAQTPAQTATSSVQQGEIPILIDADFNGYMLANEGSPIEVVYPCEGTLSIPYTMSLVNGAPHEENGKALLDYVLSDAAQQEFAASFLRPVREDVELPQEAQDAFPSDEEYNELVNDTDFEKMNEVQDDVMASYEERVR</sequence>
<dbReference type="STRING" id="161896.UL81_03885"/>
<dbReference type="PANTHER" id="PTHR30006:SF2">
    <property type="entry name" value="ABC TRANSPORTER SUBSTRATE-BINDING PROTEIN"/>
    <property type="match status" value="1"/>
</dbReference>
<evidence type="ECO:0000313" key="2">
    <source>
        <dbReference type="Proteomes" id="UP000033566"/>
    </source>
</evidence>
<protein>
    <submittedName>
        <fullName evidence="1">ABC-type Fe3+ transport system, periplasmic component</fullName>
    </submittedName>
</protein>
<dbReference type="PANTHER" id="PTHR30006">
    <property type="entry name" value="THIAMINE-BINDING PERIPLASMIC PROTEIN-RELATED"/>
    <property type="match status" value="1"/>
</dbReference>
<dbReference type="GO" id="GO:0030975">
    <property type="term" value="F:thiamine binding"/>
    <property type="evidence" value="ECO:0007669"/>
    <property type="project" value="TreeGrafter"/>
</dbReference>
<keyword evidence="2" id="KW-1185">Reference proteome</keyword>
<evidence type="ECO:0000313" key="1">
    <source>
        <dbReference type="EMBL" id="AKE38752.1"/>
    </source>
</evidence>